<evidence type="ECO:0000256" key="2">
    <source>
        <dbReference type="ARBA" id="ARBA00012493"/>
    </source>
</evidence>
<dbReference type="SUPFAM" id="SSF53098">
    <property type="entry name" value="Ribonuclease H-like"/>
    <property type="match status" value="1"/>
</dbReference>
<proteinExistence type="predicted"/>
<dbReference type="Pfam" id="PF01498">
    <property type="entry name" value="HTH_Tnp_Tc3_2"/>
    <property type="match status" value="1"/>
</dbReference>
<accession>A0ABY6KWS7</accession>
<dbReference type="PANTHER" id="PTHR37984:SF9">
    <property type="entry name" value="INTEGRASE CATALYTIC DOMAIN-CONTAINING PROTEIN"/>
    <property type="match status" value="1"/>
</dbReference>
<evidence type="ECO:0000256" key="3">
    <source>
        <dbReference type="SAM" id="MobiDB-lite"/>
    </source>
</evidence>
<keyword evidence="6" id="KW-1185">Reference proteome</keyword>
<dbReference type="Gene3D" id="1.10.340.70">
    <property type="match status" value="1"/>
</dbReference>
<dbReference type="InterPro" id="IPR001584">
    <property type="entry name" value="Integrase_cat-core"/>
</dbReference>
<comment type="subcellular location">
    <subcellularLocation>
        <location evidence="1">Nucleus</location>
    </subcellularLocation>
</comment>
<dbReference type="InterPro" id="IPR008042">
    <property type="entry name" value="Retrotrans_Pao"/>
</dbReference>
<dbReference type="EMBL" id="CP092872">
    <property type="protein sequence ID" value="UYV73114.1"/>
    <property type="molecule type" value="Genomic_DNA"/>
</dbReference>
<feature type="compositionally biased region" description="Basic residues" evidence="3">
    <location>
        <begin position="204"/>
        <end position="217"/>
    </location>
</feature>
<dbReference type="PANTHER" id="PTHR37984">
    <property type="entry name" value="PROTEIN CBG26694"/>
    <property type="match status" value="1"/>
</dbReference>
<dbReference type="Gene3D" id="3.30.420.10">
    <property type="entry name" value="Ribonuclease H-like superfamily/Ribonuclease H"/>
    <property type="match status" value="2"/>
</dbReference>
<dbReference type="SUPFAM" id="SSF46689">
    <property type="entry name" value="Homeodomain-like"/>
    <property type="match status" value="1"/>
</dbReference>
<dbReference type="InterPro" id="IPR002492">
    <property type="entry name" value="Transposase_Tc1-like"/>
</dbReference>
<gene>
    <name evidence="5" type="ORF">LAZ67_10001856</name>
</gene>
<sequence>MAQIQPPETFDFSTPNEWPKWRKRFERYLVVSGMKKKEEADKIDLFMYLMGDRADDIFRTFKFEKEEEATKIDTVLKAFDSHFCVRKNIIYERAKFNSRIQEDREPVDEFITSLYKLADSCEFEGLHEQLIRDRIVVGVRDKALSERMQLDSELTLEKAVKMVRQQEAVRQQQVDLQPPSTSQKVNQVKFNSKKQSPKQQQQPSRKKEKSAKTRSRCPKCGGFAHREGQACRAEGQRCNLCSKTGHFANCCPDKQAKTAEVKAVSELDEEIGFLLEVSAVEDSSNLDDDEGECRRRWTAEIQVNGKQLKFKLDSQADVTCVPLCLFKKIMGQQRLVESDINLRAAEFSELQTVGMFISTLRNGNYEIKEKIYVIRRLGEPLLSRRACELLNLARRIEVVATRINPIKEFPEVFEGLGQIGNPYEIKLKPGAKPYAVHTPRRVTIPLMEKLKTRLEELDKDEILTKIFEAQQEDTTLKAVVNYLEQGWPDKKKMSHALLSYWHVKDELGVQNGLLMRSCRLVIPASMKLEILDKLHTGHFGITKTRLRARETVWWPGISEEIAETVRKCSVCIQEAVSKHEPLIPTNFPTRPWQKIGMDLFKFENKWYLVVIDYYSRFPEMIQLDRLTASVVVRSCKSIFARHGIPETVVSDNGTQFGAAREFANFARQYGFTHVTSSPRFPQSNGMAEAGVKIAKLILKKNQDPSLGLLEYRSTPLENGYSPAELLMGRKLRTILPIAPENLNPKLVDSQTLKRKEGRRRKDIKSRYDRRCGATDMEELSEGDTVWITDMRTWGIVKKKASTPRSYMVDTPVGTLRRNRFHLRKGYAVQYPADPSTPTFSGEELVENEKTPVVDHPSNDSEDGQIRTRSGRIVKPDYRLETVTYATSCAPFLATRIIKQLALDEQSKFPKASKIALTDSYVDDLVTGTFSVDEGKNLVQELYGLLSAGSFELRKWTSNVPDVLSLLPNHLRSTNTNIGFEESKEFVNVLGLQWQPRTDGFTFKGIALPLNSMTKRGILSQVAKIFDPLGWISPFTTTIKLILQELWKTGLEWDDSIPEELRRKLTLINQDLPSLEHIQIPRCVVPGHRKRRQFKQTDAFTRGMVIGLKRAGWSLRQIAADTHLGASTVHRLWRRWLEQENVAIYRNVGATRVTSARVDRRILRQAVAAPQATCTAILKHVQDTLDHSISTRTISRRLVANGLHSCRPLRRLPLTPPNRRQRLEWCRARSTWMTEWHRVVFSDESRFCLSSDSRRVRVWRRRGERSNPAAIVERPTVRQRGIMVWGAIAYDSRSPLLRIQGTMTAQRYVDDVLRPVTLPYLQGVFNALYQQDNARPHTARISQQALQDEQMLPWPPYSPDLSPIEYVWDIIGRRLHALPQPRSEDELWQMVEREWRAIPQDAIRTLIDSLPRRVAACIAVREGIQWKFIPPSAPHFGGLWEAGVKSMKYHLRRTMGSALLNFEELTTLLAQIEACLNSRPLCPLSEDPEDLQSLTP</sequence>
<feature type="non-terminal residue" evidence="5">
    <location>
        <position position="1495"/>
    </location>
</feature>
<organism evidence="5 6">
    <name type="scientific">Cordylochernes scorpioides</name>
    <dbReference type="NCBI Taxonomy" id="51811"/>
    <lineage>
        <taxon>Eukaryota</taxon>
        <taxon>Metazoa</taxon>
        <taxon>Ecdysozoa</taxon>
        <taxon>Arthropoda</taxon>
        <taxon>Chelicerata</taxon>
        <taxon>Arachnida</taxon>
        <taxon>Pseudoscorpiones</taxon>
        <taxon>Cheliferoidea</taxon>
        <taxon>Chernetidae</taxon>
        <taxon>Cordylochernes</taxon>
    </lineage>
</organism>
<feature type="compositionally biased region" description="Polar residues" evidence="3">
    <location>
        <begin position="178"/>
        <end position="190"/>
    </location>
</feature>
<dbReference type="Pfam" id="PF17921">
    <property type="entry name" value="Integrase_H2C2"/>
    <property type="match status" value="1"/>
</dbReference>
<dbReference type="InterPro" id="IPR041588">
    <property type="entry name" value="Integrase_H2C2"/>
</dbReference>
<evidence type="ECO:0000256" key="1">
    <source>
        <dbReference type="ARBA" id="ARBA00004123"/>
    </source>
</evidence>
<dbReference type="InterPro" id="IPR038717">
    <property type="entry name" value="Tc1-like_DDE_dom"/>
</dbReference>
<evidence type="ECO:0000313" key="5">
    <source>
        <dbReference type="EMBL" id="UYV73114.1"/>
    </source>
</evidence>
<feature type="domain" description="Integrase catalytic" evidence="4">
    <location>
        <begin position="587"/>
        <end position="752"/>
    </location>
</feature>
<evidence type="ECO:0000313" key="6">
    <source>
        <dbReference type="Proteomes" id="UP001235939"/>
    </source>
</evidence>
<dbReference type="Pfam" id="PF00665">
    <property type="entry name" value="rve"/>
    <property type="match status" value="1"/>
</dbReference>
<name>A0ABY6KWS7_9ARAC</name>
<reference evidence="5 6" key="1">
    <citation type="submission" date="2022-01" db="EMBL/GenBank/DDBJ databases">
        <title>A chromosomal length assembly of Cordylochernes scorpioides.</title>
        <authorList>
            <person name="Zeh D."/>
            <person name="Zeh J."/>
        </authorList>
    </citation>
    <scope>NUCLEOTIDE SEQUENCE [LARGE SCALE GENOMIC DNA]</scope>
    <source>
        <strain evidence="5">IN4F17</strain>
        <tissue evidence="5">Whole Body</tissue>
    </source>
</reference>
<dbReference type="InterPro" id="IPR050951">
    <property type="entry name" value="Retrovirus_Pol_polyprotein"/>
</dbReference>
<dbReference type="Proteomes" id="UP001235939">
    <property type="component" value="Chromosome 10"/>
</dbReference>
<dbReference type="InterPro" id="IPR012337">
    <property type="entry name" value="RNaseH-like_sf"/>
</dbReference>
<dbReference type="Pfam" id="PF13358">
    <property type="entry name" value="DDE_3"/>
    <property type="match status" value="1"/>
</dbReference>
<protein>
    <recommendedName>
        <fullName evidence="2">RNA-directed DNA polymerase</fullName>
        <ecNumber evidence="2">2.7.7.49</ecNumber>
    </recommendedName>
</protein>
<evidence type="ECO:0000259" key="4">
    <source>
        <dbReference type="PROSITE" id="PS50994"/>
    </source>
</evidence>
<dbReference type="Pfam" id="PF05380">
    <property type="entry name" value="Peptidase_A17"/>
    <property type="match status" value="1"/>
</dbReference>
<dbReference type="EC" id="2.7.7.49" evidence="2"/>
<dbReference type="InterPro" id="IPR009057">
    <property type="entry name" value="Homeodomain-like_sf"/>
</dbReference>
<dbReference type="InterPro" id="IPR036397">
    <property type="entry name" value="RNaseH_sf"/>
</dbReference>
<feature type="region of interest" description="Disordered" evidence="3">
    <location>
        <begin position="170"/>
        <end position="218"/>
    </location>
</feature>
<dbReference type="PROSITE" id="PS50994">
    <property type="entry name" value="INTEGRASE"/>
    <property type="match status" value="1"/>
</dbReference>